<evidence type="ECO:0000256" key="1">
    <source>
        <dbReference type="SAM" id="Phobius"/>
    </source>
</evidence>
<dbReference type="RefSeq" id="XP_002288913.1">
    <property type="nucleotide sequence ID" value="XM_002288877.1"/>
</dbReference>
<dbReference type="KEGG" id="tps:THAPSDRAFT_3637"/>
<keyword evidence="1" id="KW-0472">Membrane</keyword>
<dbReference type="PaxDb" id="35128-Thaps3637"/>
<dbReference type="Proteomes" id="UP000001449">
    <property type="component" value="Chromosome 3"/>
</dbReference>
<name>B8BYC3_THAPS</name>
<feature type="transmembrane region" description="Helical" evidence="1">
    <location>
        <begin position="24"/>
        <end position="44"/>
    </location>
</feature>
<proteinExistence type="predicted"/>
<dbReference type="HOGENOM" id="CLU_1351312_0_0_1"/>
<organism evidence="2 3">
    <name type="scientific">Thalassiosira pseudonana</name>
    <name type="common">Marine diatom</name>
    <name type="synonym">Cyclotella nana</name>
    <dbReference type="NCBI Taxonomy" id="35128"/>
    <lineage>
        <taxon>Eukaryota</taxon>
        <taxon>Sar</taxon>
        <taxon>Stramenopiles</taxon>
        <taxon>Ochrophyta</taxon>
        <taxon>Bacillariophyta</taxon>
        <taxon>Coscinodiscophyceae</taxon>
        <taxon>Thalassiosirophycidae</taxon>
        <taxon>Thalassiosirales</taxon>
        <taxon>Thalassiosiraceae</taxon>
        <taxon>Thalassiosira</taxon>
    </lineage>
</organism>
<gene>
    <name evidence="2" type="ORF">THAPSDRAFT_3637</name>
</gene>
<dbReference type="InParanoid" id="B8BYC3"/>
<sequence length="203" mass="22964">MSLYASSSDSYWKERQQTTNRSPLQIASIVLLALVAVVASILYIQSTRNSSNLNLSQRRTFHHTTELHWEECESRVNSRQECTVICQPERNSIQRKTMHQACLHGCQQSLVASAVLGCRGKVEEGRGKGRKELMEEDVFQDVGVLAYNHCSKFQGMDPKPDVFATCRKYHRAGTKQGFRLGIDAMKSVLDEEWEGLKGIKSEP</sequence>
<evidence type="ECO:0000313" key="3">
    <source>
        <dbReference type="Proteomes" id="UP000001449"/>
    </source>
</evidence>
<keyword evidence="1" id="KW-1133">Transmembrane helix</keyword>
<dbReference type="eggNOG" id="ENOG502T8U6">
    <property type="taxonomic scope" value="Eukaryota"/>
</dbReference>
<dbReference type="OMA" id="CRKYHRA"/>
<keyword evidence="1" id="KW-0812">Transmembrane</keyword>
<keyword evidence="3" id="KW-1185">Reference proteome</keyword>
<dbReference type="GeneID" id="7441941"/>
<accession>B8BYC3</accession>
<dbReference type="AlphaFoldDB" id="B8BYC3"/>
<protein>
    <submittedName>
        <fullName evidence="2">Uncharacterized protein</fullName>
    </submittedName>
</protein>
<reference evidence="2 3" key="2">
    <citation type="journal article" date="2008" name="Nature">
        <title>The Phaeodactylum genome reveals the evolutionary history of diatom genomes.</title>
        <authorList>
            <person name="Bowler C."/>
            <person name="Allen A.E."/>
            <person name="Badger J.H."/>
            <person name="Grimwood J."/>
            <person name="Jabbari K."/>
            <person name="Kuo A."/>
            <person name="Maheswari U."/>
            <person name="Martens C."/>
            <person name="Maumus F."/>
            <person name="Otillar R.P."/>
            <person name="Rayko E."/>
            <person name="Salamov A."/>
            <person name="Vandepoele K."/>
            <person name="Beszteri B."/>
            <person name="Gruber A."/>
            <person name="Heijde M."/>
            <person name="Katinka M."/>
            <person name="Mock T."/>
            <person name="Valentin K."/>
            <person name="Verret F."/>
            <person name="Berges J.A."/>
            <person name="Brownlee C."/>
            <person name="Cadoret J.P."/>
            <person name="Chiovitti A."/>
            <person name="Choi C.J."/>
            <person name="Coesel S."/>
            <person name="De Martino A."/>
            <person name="Detter J.C."/>
            <person name="Durkin C."/>
            <person name="Falciatore A."/>
            <person name="Fournet J."/>
            <person name="Haruta M."/>
            <person name="Huysman M.J."/>
            <person name="Jenkins B.D."/>
            <person name="Jiroutova K."/>
            <person name="Jorgensen R.E."/>
            <person name="Joubert Y."/>
            <person name="Kaplan A."/>
            <person name="Kroger N."/>
            <person name="Kroth P.G."/>
            <person name="La Roche J."/>
            <person name="Lindquist E."/>
            <person name="Lommer M."/>
            <person name="Martin-Jezequel V."/>
            <person name="Lopez P.J."/>
            <person name="Lucas S."/>
            <person name="Mangogna M."/>
            <person name="McGinnis K."/>
            <person name="Medlin L.K."/>
            <person name="Montsant A."/>
            <person name="Oudot-Le Secq M.P."/>
            <person name="Napoli C."/>
            <person name="Obornik M."/>
            <person name="Parker M.S."/>
            <person name="Petit J.L."/>
            <person name="Porcel B.M."/>
            <person name="Poulsen N."/>
            <person name="Robison M."/>
            <person name="Rychlewski L."/>
            <person name="Rynearson T.A."/>
            <person name="Schmutz J."/>
            <person name="Shapiro H."/>
            <person name="Siaut M."/>
            <person name="Stanley M."/>
            <person name="Sussman M.R."/>
            <person name="Taylor A.R."/>
            <person name="Vardi A."/>
            <person name="von Dassow P."/>
            <person name="Vyverman W."/>
            <person name="Willis A."/>
            <person name="Wyrwicz L.S."/>
            <person name="Rokhsar D.S."/>
            <person name="Weissenbach J."/>
            <person name="Armbrust E.V."/>
            <person name="Green B.R."/>
            <person name="Van de Peer Y."/>
            <person name="Grigoriev I.V."/>
        </authorList>
    </citation>
    <scope>NUCLEOTIDE SEQUENCE [LARGE SCALE GENOMIC DNA]</scope>
    <source>
        <strain evidence="2 3">CCMP1335</strain>
    </source>
</reference>
<dbReference type="EMBL" id="CM000640">
    <property type="protein sequence ID" value="EED94349.1"/>
    <property type="molecule type" value="Genomic_DNA"/>
</dbReference>
<reference evidence="2 3" key="1">
    <citation type="journal article" date="2004" name="Science">
        <title>The genome of the diatom Thalassiosira pseudonana: ecology, evolution, and metabolism.</title>
        <authorList>
            <person name="Armbrust E.V."/>
            <person name="Berges J.A."/>
            <person name="Bowler C."/>
            <person name="Green B.R."/>
            <person name="Martinez D."/>
            <person name="Putnam N.H."/>
            <person name="Zhou S."/>
            <person name="Allen A.E."/>
            <person name="Apt K.E."/>
            <person name="Bechner M."/>
            <person name="Brzezinski M.A."/>
            <person name="Chaal B.K."/>
            <person name="Chiovitti A."/>
            <person name="Davis A.K."/>
            <person name="Demarest M.S."/>
            <person name="Detter J.C."/>
            <person name="Glavina T."/>
            <person name="Goodstein D."/>
            <person name="Hadi M.Z."/>
            <person name="Hellsten U."/>
            <person name="Hildebrand M."/>
            <person name="Jenkins B.D."/>
            <person name="Jurka J."/>
            <person name="Kapitonov V.V."/>
            <person name="Kroger N."/>
            <person name="Lau W.W."/>
            <person name="Lane T.W."/>
            <person name="Larimer F.W."/>
            <person name="Lippmeier J.C."/>
            <person name="Lucas S."/>
            <person name="Medina M."/>
            <person name="Montsant A."/>
            <person name="Obornik M."/>
            <person name="Parker M.S."/>
            <person name="Palenik B."/>
            <person name="Pazour G.J."/>
            <person name="Richardson P.M."/>
            <person name="Rynearson T.A."/>
            <person name="Saito M.A."/>
            <person name="Schwartz D.C."/>
            <person name="Thamatrakoln K."/>
            <person name="Valentin K."/>
            <person name="Vardi A."/>
            <person name="Wilkerson F.P."/>
            <person name="Rokhsar D.S."/>
        </authorList>
    </citation>
    <scope>NUCLEOTIDE SEQUENCE [LARGE SCALE GENOMIC DNA]</scope>
    <source>
        <strain evidence="2 3">CCMP1335</strain>
    </source>
</reference>
<evidence type="ECO:0000313" key="2">
    <source>
        <dbReference type="EMBL" id="EED94349.1"/>
    </source>
</evidence>